<organism evidence="2 3">
    <name type="scientific">Bhargavaea cecembensis</name>
    <dbReference type="NCBI Taxonomy" id="394098"/>
    <lineage>
        <taxon>Bacteria</taxon>
        <taxon>Bacillati</taxon>
        <taxon>Bacillota</taxon>
        <taxon>Bacilli</taxon>
        <taxon>Bacillales</taxon>
        <taxon>Caryophanaceae</taxon>
        <taxon>Bhargavaea</taxon>
    </lineage>
</organism>
<dbReference type="RefSeq" id="WP_063180931.1">
    <property type="nucleotide sequence ID" value="NZ_LQNT01000009.1"/>
</dbReference>
<dbReference type="OrthoDB" id="8858565at2"/>
<feature type="region of interest" description="Disordered" evidence="1">
    <location>
        <begin position="52"/>
        <end position="73"/>
    </location>
</feature>
<name>A0A165H6G3_9BACL</name>
<comment type="caution">
    <text evidence="2">The sequence shown here is derived from an EMBL/GenBank/DDBJ whole genome shotgun (WGS) entry which is preliminary data.</text>
</comment>
<dbReference type="Proteomes" id="UP000076490">
    <property type="component" value="Unassembled WGS sequence"/>
</dbReference>
<evidence type="ECO:0000313" key="3">
    <source>
        <dbReference type="Proteomes" id="UP000076490"/>
    </source>
</evidence>
<evidence type="ECO:0000256" key="1">
    <source>
        <dbReference type="SAM" id="MobiDB-lite"/>
    </source>
</evidence>
<feature type="compositionally biased region" description="Basic and acidic residues" evidence="1">
    <location>
        <begin position="52"/>
        <end position="64"/>
    </location>
</feature>
<proteinExistence type="predicted"/>
<feature type="compositionally biased region" description="Polar residues" evidence="1">
    <location>
        <begin position="24"/>
        <end position="33"/>
    </location>
</feature>
<dbReference type="EMBL" id="LQNT01000009">
    <property type="protein sequence ID" value="KZE38918.1"/>
    <property type="molecule type" value="Genomic_DNA"/>
</dbReference>
<reference evidence="2 3" key="1">
    <citation type="submission" date="2016-01" db="EMBL/GenBank/DDBJ databases">
        <title>Whole genome sequencing of Bhargavaea cecembensis T14.</title>
        <authorList>
            <person name="Hong K.W."/>
        </authorList>
    </citation>
    <scope>NUCLEOTIDE SEQUENCE [LARGE SCALE GENOMIC DNA]</scope>
    <source>
        <strain evidence="2 3">T14</strain>
    </source>
</reference>
<dbReference type="InterPro" id="IPR018691">
    <property type="entry name" value="DUF2188"/>
</dbReference>
<feature type="region of interest" description="Disordered" evidence="1">
    <location>
        <begin position="1"/>
        <end position="34"/>
    </location>
</feature>
<gene>
    <name evidence="2" type="ORF">AV656_08435</name>
</gene>
<sequence>MGKNQHVIPVDGGWAVKAEGASEPSHTVGTQQEAFEIGRDIAKKERSELLIHGEDGKIRERNTYGKDPYPPEG</sequence>
<evidence type="ECO:0000313" key="2">
    <source>
        <dbReference type="EMBL" id="KZE38918.1"/>
    </source>
</evidence>
<dbReference type="Pfam" id="PF09954">
    <property type="entry name" value="DUF2188"/>
    <property type="match status" value="1"/>
</dbReference>
<evidence type="ECO:0008006" key="4">
    <source>
        <dbReference type="Google" id="ProtNLM"/>
    </source>
</evidence>
<protein>
    <recommendedName>
        <fullName evidence="4">DUF2188 domain-containing protein</fullName>
    </recommendedName>
</protein>
<accession>A0A165H6G3</accession>
<dbReference type="AlphaFoldDB" id="A0A165H6G3"/>